<proteinExistence type="predicted"/>
<keyword evidence="2" id="KW-0472">Membrane</keyword>
<sequence>MPRGELAEDDAGGGTAAREERRARPGYRDWRTGLVGIAIVLVLSLVFINVPDCGPHIAAAAAVAFLVWRFATAERRG</sequence>
<reference evidence="3 4" key="1">
    <citation type="submission" date="2021-04" db="EMBL/GenBank/DDBJ databases">
        <title>Whole-genome sequencing of Saccharopolyspora endophytica KCTC 19397.</title>
        <authorList>
            <person name="Ay H."/>
            <person name="Saygin H."/>
            <person name="Sahin N."/>
        </authorList>
    </citation>
    <scope>NUCLEOTIDE SEQUENCE [LARGE SCALE GENOMIC DNA]</scope>
    <source>
        <strain evidence="3 4">KCTC 19397</strain>
    </source>
</reference>
<comment type="caution">
    <text evidence="3">The sequence shown here is derived from an EMBL/GenBank/DDBJ whole genome shotgun (WGS) entry which is preliminary data.</text>
</comment>
<dbReference type="Proteomes" id="UP000674084">
    <property type="component" value="Unassembled WGS sequence"/>
</dbReference>
<feature type="region of interest" description="Disordered" evidence="1">
    <location>
        <begin position="1"/>
        <end position="23"/>
    </location>
</feature>
<gene>
    <name evidence="3" type="ORF">KBO27_21555</name>
</gene>
<dbReference type="EMBL" id="JAGPXE010000009">
    <property type="protein sequence ID" value="MBQ0926542.1"/>
    <property type="molecule type" value="Genomic_DNA"/>
</dbReference>
<keyword evidence="2" id="KW-1133">Transmembrane helix</keyword>
<protein>
    <submittedName>
        <fullName evidence="3">Uncharacterized protein</fullName>
    </submittedName>
</protein>
<feature type="transmembrane region" description="Helical" evidence="2">
    <location>
        <begin position="54"/>
        <end position="71"/>
    </location>
</feature>
<organism evidence="3 4">
    <name type="scientific">Saccharopolyspora endophytica</name>
    <dbReference type="NCBI Taxonomy" id="543886"/>
    <lineage>
        <taxon>Bacteria</taxon>
        <taxon>Bacillati</taxon>
        <taxon>Actinomycetota</taxon>
        <taxon>Actinomycetes</taxon>
        <taxon>Pseudonocardiales</taxon>
        <taxon>Pseudonocardiaceae</taxon>
        <taxon>Saccharopolyspora</taxon>
    </lineage>
</organism>
<keyword evidence="2" id="KW-0812">Transmembrane</keyword>
<name>A0ABS5DKD4_9PSEU</name>
<feature type="transmembrane region" description="Helical" evidence="2">
    <location>
        <begin position="30"/>
        <end position="48"/>
    </location>
</feature>
<accession>A0ABS5DKD4</accession>
<evidence type="ECO:0000256" key="1">
    <source>
        <dbReference type="SAM" id="MobiDB-lite"/>
    </source>
</evidence>
<evidence type="ECO:0000313" key="3">
    <source>
        <dbReference type="EMBL" id="MBQ0926542.1"/>
    </source>
</evidence>
<dbReference type="RefSeq" id="WP_210971680.1">
    <property type="nucleotide sequence ID" value="NZ_JAGPXE010000009.1"/>
</dbReference>
<keyword evidence="4" id="KW-1185">Reference proteome</keyword>
<evidence type="ECO:0000256" key="2">
    <source>
        <dbReference type="SAM" id="Phobius"/>
    </source>
</evidence>
<evidence type="ECO:0000313" key="4">
    <source>
        <dbReference type="Proteomes" id="UP000674084"/>
    </source>
</evidence>